<reference evidence="3 4" key="1">
    <citation type="submission" date="2017-04" db="EMBL/GenBank/DDBJ databases">
        <authorList>
            <person name="Afonso C.L."/>
            <person name="Miller P.J."/>
            <person name="Scott M.A."/>
            <person name="Spackman E."/>
            <person name="Goraichik I."/>
            <person name="Dimitrov K.M."/>
            <person name="Suarez D.L."/>
            <person name="Swayne D.E."/>
        </authorList>
    </citation>
    <scope>NUCLEOTIDE SEQUENCE [LARGE SCALE GENOMIC DNA]</scope>
    <source>
        <strain evidence="3 4">CGMCC 1.12708</strain>
    </source>
</reference>
<dbReference type="Proteomes" id="UP000192393">
    <property type="component" value="Unassembled WGS sequence"/>
</dbReference>
<dbReference type="AlphaFoldDB" id="A0A1W2BZ36"/>
<keyword evidence="1" id="KW-0812">Transmembrane</keyword>
<evidence type="ECO:0000313" key="3">
    <source>
        <dbReference type="EMBL" id="SMC78223.1"/>
    </source>
</evidence>
<keyword evidence="4" id="KW-1185">Reference proteome</keyword>
<feature type="transmembrane region" description="Helical" evidence="1">
    <location>
        <begin position="59"/>
        <end position="75"/>
    </location>
</feature>
<feature type="transmembrane region" description="Helical" evidence="1">
    <location>
        <begin position="225"/>
        <end position="242"/>
    </location>
</feature>
<dbReference type="NCBIfam" id="NF047510">
    <property type="entry name" value="LIC_10190_fam"/>
    <property type="match status" value="1"/>
</dbReference>
<dbReference type="Pfam" id="PF26626">
    <property type="entry name" value="DUF8201"/>
    <property type="match status" value="1"/>
</dbReference>
<evidence type="ECO:0000313" key="4">
    <source>
        <dbReference type="Proteomes" id="UP000192393"/>
    </source>
</evidence>
<feature type="transmembrane region" description="Helical" evidence="1">
    <location>
        <begin position="174"/>
        <end position="194"/>
    </location>
</feature>
<gene>
    <name evidence="3" type="ORF">SAMN06296427_1088</name>
</gene>
<dbReference type="STRING" id="1434700.SAMN06296427_1088"/>
<sequence length="562" mass="65596">MALILFSWIYSFFILLAMGTLGVALFRIKTQNLFYILISGMFLEMLFLHFTLIFLPTDFIFYLINSFVSILILYQHRQFALEILKKTIEEFNNWSVPIKFSAFIISFSVLAKSAGIPYLVDNESYYIQTIKWLNEYGFVKGLANLHIYFGQMSGWHILQSGLNFGFISNRLNDLNGFLMLIFSFFSLNHFHLYLKKKELTNLYLALILCANLFFFQFVTSPSPDLPVFLISQVIFSLFILNYKKNRGDFNLILVLCIMLILIKITSSIILLFPLILAFRHKIISEKWKIVAAIGIISGILFITKNYIITGYPLYPFNILGKFLTPDWQVPESLQSLYVQITNDSGWKHISPRELKHHNFQDKLIAWTIENKGLELIFNNLFLIILILFPFIAKKEKSFWLIWGIAVINLIMLFLTSPQYRFFFHFMIALSLISFAIISLKNSNLVQGFIMMSILIAFVSLFLNFKIIKVNSQPQPFNSFEAKQIIIPHENSRYKLEFKIIKEGNLKYNTPKEINDFTWGSFDGELPSLNEKHIILIRKKCKVRPQLRTSNLKDGFYSENITE</sequence>
<feature type="transmembrane region" description="Helical" evidence="1">
    <location>
        <begin position="6"/>
        <end position="26"/>
    </location>
</feature>
<feature type="transmembrane region" description="Helical" evidence="1">
    <location>
        <begin position="33"/>
        <end position="53"/>
    </location>
</feature>
<feature type="domain" description="DUF8201" evidence="2">
    <location>
        <begin position="1"/>
        <end position="427"/>
    </location>
</feature>
<keyword evidence="1" id="KW-0472">Membrane</keyword>
<feature type="transmembrane region" description="Helical" evidence="1">
    <location>
        <begin position="249"/>
        <end position="275"/>
    </location>
</feature>
<dbReference type="OrthoDB" id="344987at2"/>
<feature type="transmembrane region" description="Helical" evidence="1">
    <location>
        <begin position="201"/>
        <end position="219"/>
    </location>
</feature>
<dbReference type="InterPro" id="IPR058065">
    <property type="entry name" value="LIC_10190-like"/>
</dbReference>
<feature type="transmembrane region" description="Helical" evidence="1">
    <location>
        <begin position="421"/>
        <end position="439"/>
    </location>
</feature>
<evidence type="ECO:0000259" key="2">
    <source>
        <dbReference type="Pfam" id="PF26626"/>
    </source>
</evidence>
<evidence type="ECO:0000256" key="1">
    <source>
        <dbReference type="SAM" id="Phobius"/>
    </source>
</evidence>
<keyword evidence="1" id="KW-1133">Transmembrane helix</keyword>
<dbReference type="InterPro" id="IPR058514">
    <property type="entry name" value="DUF8201"/>
</dbReference>
<feature type="transmembrane region" description="Helical" evidence="1">
    <location>
        <begin position="372"/>
        <end position="391"/>
    </location>
</feature>
<protein>
    <recommendedName>
        <fullName evidence="2">DUF8201 domain-containing protein</fullName>
    </recommendedName>
</protein>
<feature type="transmembrane region" description="Helical" evidence="1">
    <location>
        <begin position="445"/>
        <end position="464"/>
    </location>
</feature>
<feature type="transmembrane region" description="Helical" evidence="1">
    <location>
        <begin position="287"/>
        <end position="307"/>
    </location>
</feature>
<proteinExistence type="predicted"/>
<accession>A0A1W2BZ36</accession>
<dbReference type="RefSeq" id="WP_143736485.1">
    <property type="nucleotide sequence ID" value="NZ_FWXS01000008.1"/>
</dbReference>
<feature type="transmembrane region" description="Helical" evidence="1">
    <location>
        <begin position="397"/>
        <end position="414"/>
    </location>
</feature>
<organism evidence="3 4">
    <name type="scientific">Moheibacter sediminis</name>
    <dbReference type="NCBI Taxonomy" id="1434700"/>
    <lineage>
        <taxon>Bacteria</taxon>
        <taxon>Pseudomonadati</taxon>
        <taxon>Bacteroidota</taxon>
        <taxon>Flavobacteriia</taxon>
        <taxon>Flavobacteriales</taxon>
        <taxon>Weeksellaceae</taxon>
        <taxon>Moheibacter</taxon>
    </lineage>
</organism>
<dbReference type="EMBL" id="FWXS01000008">
    <property type="protein sequence ID" value="SMC78223.1"/>
    <property type="molecule type" value="Genomic_DNA"/>
</dbReference>
<name>A0A1W2BZ36_9FLAO</name>